<dbReference type="CDD" id="cd00170">
    <property type="entry name" value="SEC14"/>
    <property type="match status" value="1"/>
</dbReference>
<dbReference type="Pfam" id="PF00650">
    <property type="entry name" value="CRAL_TRIO"/>
    <property type="match status" value="1"/>
</dbReference>
<feature type="domain" description="CRAL-TRIO" evidence="1">
    <location>
        <begin position="136"/>
        <end position="275"/>
    </location>
</feature>
<keyword evidence="3" id="KW-1185">Reference proteome</keyword>
<dbReference type="InterPro" id="IPR001251">
    <property type="entry name" value="CRAL-TRIO_dom"/>
</dbReference>
<dbReference type="SUPFAM" id="SSF52087">
    <property type="entry name" value="CRAL/TRIO domain"/>
    <property type="match status" value="1"/>
</dbReference>
<sequence length="301" mass="33161">MTSIGVANQAIHASVADEKKVDDIAELAKETSKLSVSQSRDTKTAFEYSDEEMEAIQAVYEKLTKEENMEGSKIGLRALALTTIVSKLRVDEASEKYSKFLKALKTVDIDGIAFSDTEVDTYMGNPQVATQLAAYAVCGEDNEGRSIFWIKGKEILPGDETQACHAGVLYWLAIHADDKSLHEGITFCIDTSTKTSMSKHGNESKLQKINQSYPLRPQSIKIAGASMVMRVAINGLLKVASLFTKQKILQRIQFVTVKQALESIPKESAPKYLGGEGGNIESEEAWIAQRIHSFPIPEIKR</sequence>
<proteinExistence type="predicted"/>
<evidence type="ECO:0000313" key="2">
    <source>
        <dbReference type="EMBL" id="CAJ1930689.1"/>
    </source>
</evidence>
<organism evidence="2 3">
    <name type="scientific">Cylindrotheca closterium</name>
    <dbReference type="NCBI Taxonomy" id="2856"/>
    <lineage>
        <taxon>Eukaryota</taxon>
        <taxon>Sar</taxon>
        <taxon>Stramenopiles</taxon>
        <taxon>Ochrophyta</taxon>
        <taxon>Bacillariophyta</taxon>
        <taxon>Bacillariophyceae</taxon>
        <taxon>Bacillariophycidae</taxon>
        <taxon>Bacillariales</taxon>
        <taxon>Bacillariaceae</taxon>
        <taxon>Cylindrotheca</taxon>
    </lineage>
</organism>
<dbReference type="EMBL" id="CAKOGP040000113">
    <property type="protein sequence ID" value="CAJ1930689.1"/>
    <property type="molecule type" value="Genomic_DNA"/>
</dbReference>
<evidence type="ECO:0000313" key="3">
    <source>
        <dbReference type="Proteomes" id="UP001295423"/>
    </source>
</evidence>
<comment type="caution">
    <text evidence="2">The sequence shown here is derived from an EMBL/GenBank/DDBJ whole genome shotgun (WGS) entry which is preliminary data.</text>
</comment>
<dbReference type="Gene3D" id="3.40.525.10">
    <property type="entry name" value="CRAL-TRIO lipid binding domain"/>
    <property type="match status" value="1"/>
</dbReference>
<gene>
    <name evidence="2" type="ORF">CYCCA115_LOCUS2038</name>
</gene>
<name>A0AAD2FGT9_9STRA</name>
<dbReference type="AlphaFoldDB" id="A0AAD2FGT9"/>
<dbReference type="InterPro" id="IPR036865">
    <property type="entry name" value="CRAL-TRIO_dom_sf"/>
</dbReference>
<dbReference type="Proteomes" id="UP001295423">
    <property type="component" value="Unassembled WGS sequence"/>
</dbReference>
<evidence type="ECO:0000259" key="1">
    <source>
        <dbReference type="Pfam" id="PF00650"/>
    </source>
</evidence>
<accession>A0AAD2FGT9</accession>
<protein>
    <recommendedName>
        <fullName evidence="1">CRAL-TRIO domain-containing protein</fullName>
    </recommendedName>
</protein>
<reference evidence="2" key="1">
    <citation type="submission" date="2023-08" db="EMBL/GenBank/DDBJ databases">
        <authorList>
            <person name="Audoor S."/>
            <person name="Bilcke G."/>
        </authorList>
    </citation>
    <scope>NUCLEOTIDE SEQUENCE</scope>
</reference>